<dbReference type="SMART" id="SM00304">
    <property type="entry name" value="HAMP"/>
    <property type="match status" value="1"/>
</dbReference>
<dbReference type="InterPro" id="IPR003594">
    <property type="entry name" value="HATPase_dom"/>
</dbReference>
<dbReference type="PRINTS" id="PR00344">
    <property type="entry name" value="BCTRLSENSOR"/>
</dbReference>
<sequence length="461" mass="52862">MKLATKLLIAIFFSIVFVILVMSLSFYHLSKSYYKHQLQEDVENRLLSHAEILGAHSDETTLAHVMMMEAGQEENTFIIFDESLQVINSSRYFSDEVLANYQLWISKKIHQNSKTEFIDTMEEHIPHAWSYTSFATIDGERGYLFIDQDTGSFEKTRKHIFLLTLGIGFLAMCLAVIVSFYLSKRLINPIMKAQELTREIASGRLDVDVPISTSKDEVSILLSDISIMAKSLKEYRDERQQFLTNISHDLRTPLTYIKGYSALLKDQQLEPPVFKEQSNIIYQEASRMEHLVQDLFHLMKYEEGSFHLDVERTDLKGFFDQIQTKLKLDIQSKQLNLKAHAPNDDMYVSINRGQFERAVMNLVSNAIRHTQPGGEINVTLTRENQRCMIEIRDNGTGIPEKDLDRIWERFYRVDSSRSTKLGGSGLGLAITKEIIHLHNGSISVSSKMGEGTTFIIEIPAE</sequence>
<keyword evidence="6" id="KW-0808">Transferase</keyword>
<evidence type="ECO:0000256" key="1">
    <source>
        <dbReference type="ARBA" id="ARBA00000085"/>
    </source>
</evidence>
<keyword evidence="9 17" id="KW-0418">Kinase</keyword>
<dbReference type="PANTHER" id="PTHR45528">
    <property type="entry name" value="SENSOR HISTIDINE KINASE CPXA"/>
    <property type="match status" value="1"/>
</dbReference>
<evidence type="ECO:0000259" key="15">
    <source>
        <dbReference type="PROSITE" id="PS50109"/>
    </source>
</evidence>
<evidence type="ECO:0000256" key="4">
    <source>
        <dbReference type="ARBA" id="ARBA00022475"/>
    </source>
</evidence>
<evidence type="ECO:0000256" key="10">
    <source>
        <dbReference type="ARBA" id="ARBA00022840"/>
    </source>
</evidence>
<evidence type="ECO:0000256" key="5">
    <source>
        <dbReference type="ARBA" id="ARBA00022553"/>
    </source>
</evidence>
<dbReference type="Gene3D" id="1.10.287.130">
    <property type="match status" value="1"/>
</dbReference>
<gene>
    <name evidence="17" type="ORF">RYX45_07335</name>
</gene>
<evidence type="ECO:0000256" key="8">
    <source>
        <dbReference type="ARBA" id="ARBA00022741"/>
    </source>
</evidence>
<dbReference type="GO" id="GO:0005524">
    <property type="term" value="F:ATP binding"/>
    <property type="evidence" value="ECO:0007669"/>
    <property type="project" value="UniProtKB-KW"/>
</dbReference>
<evidence type="ECO:0000256" key="3">
    <source>
        <dbReference type="ARBA" id="ARBA00012438"/>
    </source>
</evidence>
<comment type="catalytic activity">
    <reaction evidence="1">
        <text>ATP + protein L-histidine = ADP + protein N-phospho-L-histidine.</text>
        <dbReference type="EC" id="2.7.13.3"/>
    </reaction>
</comment>
<keyword evidence="8" id="KW-0547">Nucleotide-binding</keyword>
<keyword evidence="7 14" id="KW-0812">Transmembrane</keyword>
<feature type="domain" description="Histidine kinase" evidence="15">
    <location>
        <begin position="245"/>
        <end position="461"/>
    </location>
</feature>
<accession>A0AAJ2NLU7</accession>
<dbReference type="AlphaFoldDB" id="A0AAJ2NLU7"/>
<dbReference type="SUPFAM" id="SSF55874">
    <property type="entry name" value="ATPase domain of HSP90 chaperone/DNA topoisomerase II/histidine kinase"/>
    <property type="match status" value="1"/>
</dbReference>
<dbReference type="Pfam" id="PF00672">
    <property type="entry name" value="HAMP"/>
    <property type="match status" value="1"/>
</dbReference>
<dbReference type="GO" id="GO:0005886">
    <property type="term" value="C:plasma membrane"/>
    <property type="evidence" value="ECO:0007669"/>
    <property type="project" value="UniProtKB-SubCell"/>
</dbReference>
<dbReference type="CDD" id="cd00075">
    <property type="entry name" value="HATPase"/>
    <property type="match status" value="1"/>
</dbReference>
<comment type="subcellular location">
    <subcellularLocation>
        <location evidence="2">Cell membrane</location>
        <topology evidence="2">Multi-pass membrane protein</topology>
    </subcellularLocation>
</comment>
<protein>
    <recommendedName>
        <fullName evidence="3">histidine kinase</fullName>
        <ecNumber evidence="3">2.7.13.3</ecNumber>
    </recommendedName>
</protein>
<reference evidence="17" key="1">
    <citation type="submission" date="2023-10" db="EMBL/GenBank/DDBJ databases">
        <title>Screening of Alkalihalophilus pseudofirmusBZ-TG-HK211 and Its Alleviation of Salt Stress on Rapeseed Growth.</title>
        <authorList>
            <person name="Zhao B."/>
            <person name="Guo T."/>
        </authorList>
    </citation>
    <scope>NUCLEOTIDE SEQUENCE</scope>
    <source>
        <strain evidence="17">BZ-TG-HK211</strain>
    </source>
</reference>
<evidence type="ECO:0000256" key="2">
    <source>
        <dbReference type="ARBA" id="ARBA00004651"/>
    </source>
</evidence>
<dbReference type="GO" id="GO:0000155">
    <property type="term" value="F:phosphorelay sensor kinase activity"/>
    <property type="evidence" value="ECO:0007669"/>
    <property type="project" value="InterPro"/>
</dbReference>
<proteinExistence type="predicted"/>
<dbReference type="EC" id="2.7.13.3" evidence="3"/>
<dbReference type="SUPFAM" id="SSF158472">
    <property type="entry name" value="HAMP domain-like"/>
    <property type="match status" value="1"/>
</dbReference>
<keyword evidence="11 14" id="KW-1133">Transmembrane helix</keyword>
<evidence type="ECO:0000256" key="6">
    <source>
        <dbReference type="ARBA" id="ARBA00022679"/>
    </source>
</evidence>
<dbReference type="PROSITE" id="PS50885">
    <property type="entry name" value="HAMP"/>
    <property type="match status" value="1"/>
</dbReference>
<dbReference type="PANTHER" id="PTHR45528:SF1">
    <property type="entry name" value="SENSOR HISTIDINE KINASE CPXA"/>
    <property type="match status" value="1"/>
</dbReference>
<dbReference type="InterPro" id="IPR004358">
    <property type="entry name" value="Sig_transdc_His_kin-like_C"/>
</dbReference>
<evidence type="ECO:0000256" key="7">
    <source>
        <dbReference type="ARBA" id="ARBA00022692"/>
    </source>
</evidence>
<dbReference type="CDD" id="cd00082">
    <property type="entry name" value="HisKA"/>
    <property type="match status" value="1"/>
</dbReference>
<keyword evidence="5" id="KW-0597">Phosphoprotein</keyword>
<dbReference type="InterPro" id="IPR003661">
    <property type="entry name" value="HisK_dim/P_dom"/>
</dbReference>
<organism evidence="17 18">
    <name type="scientific">Alkalihalophilus pseudofirmus</name>
    <name type="common">Bacillus pseudofirmus</name>
    <dbReference type="NCBI Taxonomy" id="79885"/>
    <lineage>
        <taxon>Bacteria</taxon>
        <taxon>Bacillati</taxon>
        <taxon>Bacillota</taxon>
        <taxon>Bacilli</taxon>
        <taxon>Bacillales</taxon>
        <taxon>Bacillaceae</taxon>
        <taxon>Alkalihalophilus</taxon>
    </lineage>
</organism>
<comment type="caution">
    <text evidence="17">The sequence shown here is derived from an EMBL/GenBank/DDBJ whole genome shotgun (WGS) entry which is preliminary data.</text>
</comment>
<dbReference type="Proteomes" id="UP001285636">
    <property type="component" value="Unassembled WGS sequence"/>
</dbReference>
<dbReference type="SMART" id="SM00388">
    <property type="entry name" value="HisKA"/>
    <property type="match status" value="1"/>
</dbReference>
<evidence type="ECO:0000256" key="9">
    <source>
        <dbReference type="ARBA" id="ARBA00022777"/>
    </source>
</evidence>
<feature type="domain" description="HAMP" evidence="16">
    <location>
        <begin position="184"/>
        <end position="237"/>
    </location>
</feature>
<evidence type="ECO:0000256" key="13">
    <source>
        <dbReference type="ARBA" id="ARBA00023136"/>
    </source>
</evidence>
<dbReference type="FunFam" id="1.10.287.130:FF:000001">
    <property type="entry name" value="Two-component sensor histidine kinase"/>
    <property type="match status" value="1"/>
</dbReference>
<evidence type="ECO:0000313" key="17">
    <source>
        <dbReference type="EMBL" id="MDV2884988.1"/>
    </source>
</evidence>
<evidence type="ECO:0000256" key="12">
    <source>
        <dbReference type="ARBA" id="ARBA00023012"/>
    </source>
</evidence>
<keyword evidence="12" id="KW-0902">Two-component regulatory system</keyword>
<evidence type="ECO:0000256" key="11">
    <source>
        <dbReference type="ARBA" id="ARBA00022989"/>
    </source>
</evidence>
<name>A0AAJ2NLU7_ALKPS</name>
<feature type="transmembrane region" description="Helical" evidence="14">
    <location>
        <begin position="6"/>
        <end position="29"/>
    </location>
</feature>
<evidence type="ECO:0000256" key="14">
    <source>
        <dbReference type="SAM" id="Phobius"/>
    </source>
</evidence>
<dbReference type="Pfam" id="PF00512">
    <property type="entry name" value="HisKA"/>
    <property type="match status" value="1"/>
</dbReference>
<evidence type="ECO:0000313" key="18">
    <source>
        <dbReference type="Proteomes" id="UP001285636"/>
    </source>
</evidence>
<dbReference type="InterPro" id="IPR036890">
    <property type="entry name" value="HATPase_C_sf"/>
</dbReference>
<dbReference type="Pfam" id="PF02518">
    <property type="entry name" value="HATPase_c"/>
    <property type="match status" value="1"/>
</dbReference>
<keyword evidence="13 14" id="KW-0472">Membrane</keyword>
<dbReference type="EMBL" id="JAWJAY010000001">
    <property type="protein sequence ID" value="MDV2884988.1"/>
    <property type="molecule type" value="Genomic_DNA"/>
</dbReference>
<dbReference type="InterPro" id="IPR005467">
    <property type="entry name" value="His_kinase_dom"/>
</dbReference>
<dbReference type="FunFam" id="3.30.565.10:FF:000006">
    <property type="entry name" value="Sensor histidine kinase WalK"/>
    <property type="match status" value="1"/>
</dbReference>
<dbReference type="SUPFAM" id="SSF47384">
    <property type="entry name" value="Homodimeric domain of signal transducing histidine kinase"/>
    <property type="match status" value="1"/>
</dbReference>
<dbReference type="RefSeq" id="WP_323466403.1">
    <property type="nucleotide sequence ID" value="NZ_CP144224.1"/>
</dbReference>
<dbReference type="SMART" id="SM00387">
    <property type="entry name" value="HATPase_c"/>
    <property type="match status" value="1"/>
</dbReference>
<dbReference type="PROSITE" id="PS50109">
    <property type="entry name" value="HIS_KIN"/>
    <property type="match status" value="1"/>
</dbReference>
<evidence type="ECO:0000259" key="16">
    <source>
        <dbReference type="PROSITE" id="PS50885"/>
    </source>
</evidence>
<dbReference type="InterPro" id="IPR036097">
    <property type="entry name" value="HisK_dim/P_sf"/>
</dbReference>
<dbReference type="InterPro" id="IPR050398">
    <property type="entry name" value="HssS/ArlS-like"/>
</dbReference>
<dbReference type="InterPro" id="IPR003660">
    <property type="entry name" value="HAMP_dom"/>
</dbReference>
<keyword evidence="10" id="KW-0067">ATP-binding</keyword>
<feature type="transmembrane region" description="Helical" evidence="14">
    <location>
        <begin position="160"/>
        <end position="182"/>
    </location>
</feature>
<dbReference type="Gene3D" id="6.10.340.10">
    <property type="match status" value="1"/>
</dbReference>
<dbReference type="CDD" id="cd06225">
    <property type="entry name" value="HAMP"/>
    <property type="match status" value="1"/>
</dbReference>
<dbReference type="Gene3D" id="3.30.565.10">
    <property type="entry name" value="Histidine kinase-like ATPase, C-terminal domain"/>
    <property type="match status" value="1"/>
</dbReference>
<keyword evidence="4" id="KW-1003">Cell membrane</keyword>